<sequence length="234" mass="24988">MKQLIRTLSLSILASAAVALPAAQAHDAWPVAQEGGYAVVYGHQGKQENYVNDKVRQVSAFDLQGQALQTARQDTDKGVRFTVQGDPAVLTLEFDNGYWSKTTKGSVNLPKNEAEGALSGAHVVKFSKTVLGFSPAAATAHGQRLEILPLSAQAPKAGDALPVQVLWDGKPLPNARLMRGHDDEKPVSTDAQGKASLPVESGRQAWSIVHKQALQGDPKADEYSASANLIFQVQ</sequence>
<reference evidence="2 3" key="1">
    <citation type="submission" date="2018-04" db="EMBL/GenBank/DDBJ databases">
        <title>Genomic Encyclopedia of Type Strains, Phase IV (KMG-IV): sequencing the most valuable type-strain genomes for metagenomic binning, comparative biology and taxonomic classification.</title>
        <authorList>
            <person name="Goeker M."/>
        </authorList>
    </citation>
    <scope>NUCLEOTIDE SEQUENCE [LARGE SCALE GENOMIC DNA]</scope>
    <source>
        <strain evidence="2 3">DSM 10065</strain>
    </source>
</reference>
<evidence type="ECO:0000256" key="1">
    <source>
        <dbReference type="SAM" id="SignalP"/>
    </source>
</evidence>
<proteinExistence type="predicted"/>
<name>A0A2U1CIP9_9BURK</name>
<evidence type="ECO:0000313" key="3">
    <source>
        <dbReference type="Proteomes" id="UP000246145"/>
    </source>
</evidence>
<dbReference type="AlphaFoldDB" id="A0A2U1CIP9"/>
<evidence type="ECO:0000313" key="2">
    <source>
        <dbReference type="EMBL" id="PVY60868.1"/>
    </source>
</evidence>
<dbReference type="Proteomes" id="UP000246145">
    <property type="component" value="Unassembled WGS sequence"/>
</dbReference>
<keyword evidence="1" id="KW-0732">Signal</keyword>
<dbReference type="Pfam" id="PF10670">
    <property type="entry name" value="DUF4198"/>
    <property type="match status" value="1"/>
</dbReference>
<feature type="chain" id="PRO_5015396253" evidence="1">
    <location>
        <begin position="26"/>
        <end position="234"/>
    </location>
</feature>
<accession>A0A2U1CIP9</accession>
<organism evidence="2 3">
    <name type="scientific">Pusillimonas noertemannii</name>
    <dbReference type="NCBI Taxonomy" id="305977"/>
    <lineage>
        <taxon>Bacteria</taxon>
        <taxon>Pseudomonadati</taxon>
        <taxon>Pseudomonadota</taxon>
        <taxon>Betaproteobacteria</taxon>
        <taxon>Burkholderiales</taxon>
        <taxon>Alcaligenaceae</taxon>
        <taxon>Pusillimonas</taxon>
    </lineage>
</organism>
<dbReference type="RefSeq" id="WP_116519312.1">
    <property type="nucleotide sequence ID" value="NZ_JACCEX010000010.1"/>
</dbReference>
<protein>
    <submittedName>
        <fullName evidence="2">Nickel transport protein</fullName>
    </submittedName>
</protein>
<dbReference type="InterPro" id="IPR019613">
    <property type="entry name" value="DUF4198"/>
</dbReference>
<dbReference type="EMBL" id="QEKO01000006">
    <property type="protein sequence ID" value="PVY60868.1"/>
    <property type="molecule type" value="Genomic_DNA"/>
</dbReference>
<feature type="signal peptide" evidence="1">
    <location>
        <begin position="1"/>
        <end position="25"/>
    </location>
</feature>
<dbReference type="STRING" id="1231391.GCA_000308195_02742"/>
<comment type="caution">
    <text evidence="2">The sequence shown here is derived from an EMBL/GenBank/DDBJ whole genome shotgun (WGS) entry which is preliminary data.</text>
</comment>
<gene>
    <name evidence="2" type="ORF">C7440_3372</name>
</gene>
<keyword evidence="3" id="KW-1185">Reference proteome</keyword>
<dbReference type="OrthoDB" id="5368503at2"/>